<gene>
    <name evidence="8" type="ORF">C4N22_04195</name>
    <name evidence="7" type="ORF">C4N25_04645</name>
</gene>
<evidence type="ECO:0000256" key="1">
    <source>
        <dbReference type="ARBA" id="ARBA00018672"/>
    </source>
</evidence>
<dbReference type="PIRSF" id="PIRSF036382">
    <property type="entry name" value="RR_antiterm"/>
    <property type="match status" value="1"/>
</dbReference>
<evidence type="ECO:0000259" key="6">
    <source>
        <dbReference type="PROSITE" id="PS50921"/>
    </source>
</evidence>
<feature type="coiled-coil region" evidence="4">
    <location>
        <begin position="116"/>
        <end position="143"/>
    </location>
</feature>
<evidence type="ECO:0000256" key="2">
    <source>
        <dbReference type="ARBA" id="ARBA00024867"/>
    </source>
</evidence>
<sequence>MGRALIVSAGASSNEYLCARLTELGYTRPLIVPSGAEARRRMLESDFELIVVNAPLPDEFGHDLCATAVEKTDAGVVFLVKAAAAEQLLTPMSEQGVLLVCKPFSNTLFLQAIHMAAASNHRLQVLRQENARMQEKLQQVRLVSRAKCCLIAERGMSEAEAHRYIEKNAMDTRRDRAEIAQEILDSYDPSGV</sequence>
<dbReference type="Gene3D" id="3.40.50.2300">
    <property type="match status" value="1"/>
</dbReference>
<dbReference type="PROSITE" id="PS50921">
    <property type="entry name" value="ANTAR"/>
    <property type="match status" value="1"/>
</dbReference>
<evidence type="ECO:0000313" key="8">
    <source>
        <dbReference type="EMBL" id="RAW60118.1"/>
    </source>
</evidence>
<dbReference type="PROSITE" id="PS50110">
    <property type="entry name" value="RESPONSE_REGULATORY"/>
    <property type="match status" value="1"/>
</dbReference>
<name>A0A329TRQ6_9FIRM</name>
<dbReference type="SMART" id="SM01012">
    <property type="entry name" value="ANTAR"/>
    <property type="match status" value="1"/>
</dbReference>
<dbReference type="InterPro" id="IPR011006">
    <property type="entry name" value="CheY-like_superfamily"/>
</dbReference>
<feature type="domain" description="ANTAR" evidence="6">
    <location>
        <begin position="123"/>
        <end position="184"/>
    </location>
</feature>
<feature type="domain" description="Response regulatory" evidence="5">
    <location>
        <begin position="3"/>
        <end position="117"/>
    </location>
</feature>
<dbReference type="Gene3D" id="1.10.10.10">
    <property type="entry name" value="Winged helix-like DNA-binding domain superfamily/Winged helix DNA-binding domain"/>
    <property type="match status" value="1"/>
</dbReference>
<evidence type="ECO:0000256" key="3">
    <source>
        <dbReference type="PROSITE-ProRule" id="PRU00169"/>
    </source>
</evidence>
<comment type="caution">
    <text evidence="3">Lacks conserved residue(s) required for the propagation of feature annotation.</text>
</comment>
<dbReference type="InterPro" id="IPR036388">
    <property type="entry name" value="WH-like_DNA-bd_sf"/>
</dbReference>
<dbReference type="OrthoDB" id="9808843at2"/>
<dbReference type="Proteomes" id="UP000250583">
    <property type="component" value="Unassembled WGS sequence"/>
</dbReference>
<dbReference type="AlphaFoldDB" id="A0A329TRQ6"/>
<organism evidence="7 10">
    <name type="scientific">Faecalibacterium prausnitzii</name>
    <dbReference type="NCBI Taxonomy" id="853"/>
    <lineage>
        <taxon>Bacteria</taxon>
        <taxon>Bacillati</taxon>
        <taxon>Bacillota</taxon>
        <taxon>Clostridia</taxon>
        <taxon>Eubacteriales</taxon>
        <taxon>Oscillospiraceae</taxon>
        <taxon>Faecalibacterium</taxon>
    </lineage>
</organism>
<keyword evidence="4" id="KW-0175">Coiled coil</keyword>
<dbReference type="SUPFAM" id="SSF52172">
    <property type="entry name" value="CheY-like"/>
    <property type="match status" value="1"/>
</dbReference>
<comment type="caution">
    <text evidence="7">The sequence shown here is derived from an EMBL/GenBank/DDBJ whole genome shotgun (WGS) entry which is preliminary data.</text>
</comment>
<dbReference type="RefSeq" id="WP_022256046.1">
    <property type="nucleotide sequence ID" value="NZ_DAWEON010000008.1"/>
</dbReference>
<dbReference type="InterPro" id="IPR008327">
    <property type="entry name" value="Sig_transdc_resp-reg_antiterm"/>
</dbReference>
<dbReference type="InterPro" id="IPR001789">
    <property type="entry name" value="Sig_transdc_resp-reg_receiver"/>
</dbReference>
<evidence type="ECO:0000256" key="4">
    <source>
        <dbReference type="SAM" id="Coils"/>
    </source>
</evidence>
<dbReference type="InterPro" id="IPR005561">
    <property type="entry name" value="ANTAR"/>
</dbReference>
<dbReference type="Proteomes" id="UP000251634">
    <property type="component" value="Unassembled WGS sequence"/>
</dbReference>
<dbReference type="GO" id="GO:0000160">
    <property type="term" value="P:phosphorelay signal transduction system"/>
    <property type="evidence" value="ECO:0007669"/>
    <property type="project" value="InterPro"/>
</dbReference>
<reference evidence="9 10" key="1">
    <citation type="submission" date="2018-02" db="EMBL/GenBank/DDBJ databases">
        <title>Complete genome sequencing of Faecalibacterium prausnitzii strains isolated from the human gut.</title>
        <authorList>
            <person name="Fitzgerald B.C."/>
            <person name="Shkoporov A.N."/>
            <person name="Ross P.R."/>
            <person name="Hill C."/>
        </authorList>
    </citation>
    <scope>NUCLEOTIDE SEQUENCE [LARGE SCALE GENOMIC DNA]</scope>
    <source>
        <strain evidence="8 9">APC923/61-1</strain>
        <strain evidence="7 10">APC942/8-14-2</strain>
    </source>
</reference>
<dbReference type="EMBL" id="PRKZ01000002">
    <property type="protein sequence ID" value="RAW51286.1"/>
    <property type="molecule type" value="Genomic_DNA"/>
</dbReference>
<protein>
    <recommendedName>
        <fullName evidence="1">Stage 0 sporulation protein A homolog</fullName>
    </recommendedName>
</protein>
<comment type="function">
    <text evidence="2">May play the central regulatory role in sporulation. It may be an element of the effector pathway responsible for the activation of sporulation genes in response to nutritional stress. Spo0A may act in concert with spo0H (a sigma factor) to control the expression of some genes that are critical to the sporulation process.</text>
</comment>
<dbReference type="Pfam" id="PF03861">
    <property type="entry name" value="ANTAR"/>
    <property type="match status" value="1"/>
</dbReference>
<evidence type="ECO:0000259" key="5">
    <source>
        <dbReference type="PROSITE" id="PS50110"/>
    </source>
</evidence>
<evidence type="ECO:0000313" key="9">
    <source>
        <dbReference type="Proteomes" id="UP000250583"/>
    </source>
</evidence>
<dbReference type="GO" id="GO:0003723">
    <property type="term" value="F:RNA binding"/>
    <property type="evidence" value="ECO:0007669"/>
    <property type="project" value="InterPro"/>
</dbReference>
<proteinExistence type="predicted"/>
<evidence type="ECO:0000313" key="10">
    <source>
        <dbReference type="Proteomes" id="UP000251634"/>
    </source>
</evidence>
<accession>A0A329TRQ6</accession>
<evidence type="ECO:0000313" key="7">
    <source>
        <dbReference type="EMBL" id="RAW51286.1"/>
    </source>
</evidence>
<dbReference type="EMBL" id="PRLE01000002">
    <property type="protein sequence ID" value="RAW60118.1"/>
    <property type="molecule type" value="Genomic_DNA"/>
</dbReference>